<evidence type="ECO:0000256" key="5">
    <source>
        <dbReference type="ARBA" id="ARBA00023136"/>
    </source>
</evidence>
<proteinExistence type="inferred from homology"/>
<feature type="domain" description="MacB-like periplasmic core" evidence="9">
    <location>
        <begin position="53"/>
        <end position="232"/>
    </location>
</feature>
<evidence type="ECO:0000256" key="2">
    <source>
        <dbReference type="ARBA" id="ARBA00022475"/>
    </source>
</evidence>
<dbReference type="Proteomes" id="UP000295620">
    <property type="component" value="Unassembled WGS sequence"/>
</dbReference>
<dbReference type="AlphaFoldDB" id="A0A4R6T2H2"/>
<dbReference type="PANTHER" id="PTHR30572">
    <property type="entry name" value="MEMBRANE COMPONENT OF TRANSPORTER-RELATED"/>
    <property type="match status" value="1"/>
</dbReference>
<evidence type="ECO:0000259" key="9">
    <source>
        <dbReference type="Pfam" id="PF12704"/>
    </source>
</evidence>
<keyword evidence="2" id="KW-1003">Cell membrane</keyword>
<dbReference type="Pfam" id="PF02687">
    <property type="entry name" value="FtsX"/>
    <property type="match status" value="1"/>
</dbReference>
<keyword evidence="4 7" id="KW-1133">Transmembrane helix</keyword>
<evidence type="ECO:0000256" key="6">
    <source>
        <dbReference type="ARBA" id="ARBA00038076"/>
    </source>
</evidence>
<dbReference type="Pfam" id="PF12704">
    <property type="entry name" value="MacB_PCD"/>
    <property type="match status" value="1"/>
</dbReference>
<dbReference type="RefSeq" id="WP_133574943.1">
    <property type="nucleotide sequence ID" value="NZ_SNYC01000003.1"/>
</dbReference>
<feature type="transmembrane region" description="Helical" evidence="7">
    <location>
        <begin position="354"/>
        <end position="376"/>
    </location>
</feature>
<feature type="domain" description="ABC3 transporter permease C-terminal" evidence="8">
    <location>
        <begin position="274"/>
        <end position="386"/>
    </location>
</feature>
<organism evidence="10 11">
    <name type="scientific">Pedobacter metabolipauper</name>
    <dbReference type="NCBI Taxonomy" id="425513"/>
    <lineage>
        <taxon>Bacteria</taxon>
        <taxon>Pseudomonadati</taxon>
        <taxon>Bacteroidota</taxon>
        <taxon>Sphingobacteriia</taxon>
        <taxon>Sphingobacteriales</taxon>
        <taxon>Sphingobacteriaceae</taxon>
        <taxon>Pedobacter</taxon>
    </lineage>
</organism>
<comment type="caution">
    <text evidence="10">The sequence shown here is derived from an EMBL/GenBank/DDBJ whole genome shotgun (WGS) entry which is preliminary data.</text>
</comment>
<dbReference type="GO" id="GO:0022857">
    <property type="term" value="F:transmembrane transporter activity"/>
    <property type="evidence" value="ECO:0007669"/>
    <property type="project" value="TreeGrafter"/>
</dbReference>
<evidence type="ECO:0000256" key="4">
    <source>
        <dbReference type="ARBA" id="ARBA00022989"/>
    </source>
</evidence>
<sequence>MFKHLFKLIWNKRKQNFLFLSEILVSFMVVFAVFSSLVFYYQNYSKPRGIAYERVWAVSFNNSLKIKDADSLKMFFENVRTNIKSLSKVQEITYSSSNFPYANSHSTTGFTSNGRKYDRINTYFTEDTYHTVLSMNLSEGRWFNNTDGVNKYNPIVINDALKKAMFGTESAVGKLIGDEENAKMKVIGVVQDVKADGDYLTAGYAMYNRIDTGSRKWIGDILIKVSPDADAAFESKLYKVLANNIKNSNIEIVHLSEIHDAKNGDVIFPMTIFIIIAGFLIINVALGLFGVLWYNISKRRGEIGLRRAIGASGRSVSYQLVSESLILATLALIVGTFFAIQFPLLNVFNIASSVYLVALLLSLLFVYLLVFLCSLYPGKQAAAIHPAVALHEE</sequence>
<comment type="similarity">
    <text evidence="6">Belongs to the ABC-4 integral membrane protein family.</text>
</comment>
<dbReference type="InterPro" id="IPR025857">
    <property type="entry name" value="MacB_PCD"/>
</dbReference>
<dbReference type="OrthoDB" id="8769057at2"/>
<evidence type="ECO:0000256" key="3">
    <source>
        <dbReference type="ARBA" id="ARBA00022692"/>
    </source>
</evidence>
<gene>
    <name evidence="10" type="ORF">ATK78_1038</name>
</gene>
<feature type="transmembrane region" description="Helical" evidence="7">
    <location>
        <begin position="20"/>
        <end position="41"/>
    </location>
</feature>
<dbReference type="PANTHER" id="PTHR30572:SF4">
    <property type="entry name" value="ABC TRANSPORTER PERMEASE YTRF"/>
    <property type="match status" value="1"/>
</dbReference>
<feature type="transmembrane region" description="Helical" evidence="7">
    <location>
        <begin position="316"/>
        <end position="342"/>
    </location>
</feature>
<name>A0A4R6T2H2_9SPHI</name>
<protein>
    <submittedName>
        <fullName evidence="10">Putative ABC transport system permease protein</fullName>
    </submittedName>
</protein>
<keyword evidence="5 7" id="KW-0472">Membrane</keyword>
<keyword evidence="3 7" id="KW-0812">Transmembrane</keyword>
<evidence type="ECO:0000313" key="10">
    <source>
        <dbReference type="EMBL" id="TDQ11908.1"/>
    </source>
</evidence>
<evidence type="ECO:0000256" key="7">
    <source>
        <dbReference type="SAM" id="Phobius"/>
    </source>
</evidence>
<dbReference type="InterPro" id="IPR003838">
    <property type="entry name" value="ABC3_permease_C"/>
</dbReference>
<dbReference type="GO" id="GO:0005886">
    <property type="term" value="C:plasma membrane"/>
    <property type="evidence" value="ECO:0007669"/>
    <property type="project" value="UniProtKB-SubCell"/>
</dbReference>
<dbReference type="EMBL" id="SNYC01000003">
    <property type="protein sequence ID" value="TDQ11908.1"/>
    <property type="molecule type" value="Genomic_DNA"/>
</dbReference>
<evidence type="ECO:0000259" key="8">
    <source>
        <dbReference type="Pfam" id="PF02687"/>
    </source>
</evidence>
<feature type="transmembrane region" description="Helical" evidence="7">
    <location>
        <begin position="266"/>
        <end position="295"/>
    </location>
</feature>
<evidence type="ECO:0000313" key="11">
    <source>
        <dbReference type="Proteomes" id="UP000295620"/>
    </source>
</evidence>
<evidence type="ECO:0000256" key="1">
    <source>
        <dbReference type="ARBA" id="ARBA00004651"/>
    </source>
</evidence>
<keyword evidence="11" id="KW-1185">Reference proteome</keyword>
<reference evidence="10 11" key="1">
    <citation type="submission" date="2019-03" db="EMBL/GenBank/DDBJ databases">
        <title>Genomic Encyclopedia of Archaeal and Bacterial Type Strains, Phase II (KMG-II): from individual species to whole genera.</title>
        <authorList>
            <person name="Goeker M."/>
        </authorList>
    </citation>
    <scope>NUCLEOTIDE SEQUENCE [LARGE SCALE GENOMIC DNA]</scope>
    <source>
        <strain evidence="10 11">DSM 19035</strain>
    </source>
</reference>
<comment type="subcellular location">
    <subcellularLocation>
        <location evidence="1">Cell membrane</location>
        <topology evidence="1">Multi-pass membrane protein</topology>
    </subcellularLocation>
</comment>
<accession>A0A4R6T2H2</accession>
<dbReference type="InterPro" id="IPR050250">
    <property type="entry name" value="Macrolide_Exporter_MacB"/>
</dbReference>